<evidence type="ECO:0000256" key="5">
    <source>
        <dbReference type="ARBA" id="ARBA00023136"/>
    </source>
</evidence>
<dbReference type="InterPro" id="IPR008969">
    <property type="entry name" value="CarboxyPept-like_regulatory"/>
</dbReference>
<dbReference type="Gene3D" id="2.40.170.20">
    <property type="entry name" value="TonB-dependent receptor, beta-barrel domain"/>
    <property type="match status" value="1"/>
</dbReference>
<evidence type="ECO:0000256" key="4">
    <source>
        <dbReference type="ARBA" id="ARBA00022692"/>
    </source>
</evidence>
<evidence type="ECO:0000256" key="6">
    <source>
        <dbReference type="ARBA" id="ARBA00023237"/>
    </source>
</evidence>
<keyword evidence="4 7" id="KW-0812">Transmembrane</keyword>
<dbReference type="InterPro" id="IPR023996">
    <property type="entry name" value="TonB-dep_OMP_SusC/RagA"/>
</dbReference>
<dbReference type="InterPro" id="IPR039426">
    <property type="entry name" value="TonB-dep_rcpt-like"/>
</dbReference>
<accession>A0A9X2B827</accession>
<dbReference type="Gene3D" id="2.60.40.1120">
    <property type="entry name" value="Carboxypeptidase-like, regulatory domain"/>
    <property type="match status" value="1"/>
</dbReference>
<dbReference type="Proteomes" id="UP001139450">
    <property type="component" value="Unassembled WGS sequence"/>
</dbReference>
<evidence type="ECO:0000256" key="3">
    <source>
        <dbReference type="ARBA" id="ARBA00022452"/>
    </source>
</evidence>
<dbReference type="PROSITE" id="PS52016">
    <property type="entry name" value="TONB_DEPENDENT_REC_3"/>
    <property type="match status" value="1"/>
</dbReference>
<name>A0A9X2B827_9SPHI</name>
<dbReference type="SUPFAM" id="SSF56935">
    <property type="entry name" value="Porins"/>
    <property type="match status" value="1"/>
</dbReference>
<comment type="subcellular location">
    <subcellularLocation>
        <location evidence="1 7">Cell outer membrane</location>
        <topology evidence="1 7">Multi-pass membrane protein</topology>
    </subcellularLocation>
</comment>
<evidence type="ECO:0000256" key="1">
    <source>
        <dbReference type="ARBA" id="ARBA00004571"/>
    </source>
</evidence>
<dbReference type="EMBL" id="JALJEJ010000002">
    <property type="protein sequence ID" value="MCJ8209189.1"/>
    <property type="molecule type" value="Genomic_DNA"/>
</dbReference>
<protein>
    <submittedName>
        <fullName evidence="9">SusC/RagA family TonB-linked outer membrane protein</fullName>
    </submittedName>
</protein>
<keyword evidence="5 7" id="KW-0472">Membrane</keyword>
<dbReference type="Pfam" id="PF13715">
    <property type="entry name" value="CarbopepD_reg_2"/>
    <property type="match status" value="1"/>
</dbReference>
<proteinExistence type="inferred from homology"/>
<sequence length="1054" mass="114435">MKKKIHAYSMCLCVFISVLLTLILTADVKAGNTGNLRININKETNAQTVTGKVVDEKGAPLVGVSVSERGTTKGTLTDAKGNYRLQVSGGDAVLLFTYIGYVSKTESLSGRSVVNVTLEPKVSALNEIVVTALGIKRESKKLGYAAENVRVGEITTNRSTNFVNALEGKVAGLDITPPAAGPGGSTKIRLRGQSSFGGENSPLIVLNGLPLSQSPSSANGYTQSVDLGDNMQQINPDDIESMTVLKGATAAALYGSRASNGAIIITTKSGNKNSGIGIEFTSNFTQNQALDFTDFQYEYGQGENNVRPKTQGQAQSSGAWSFGEKFDNAPTYQFDGVQRPYAPEKNRISKFFRLANAWTNTIAFSGGGDKGSFRFAYSNQDAQGIVPNNDYHKKIFNLGINHNFTPKLSAQVYANYDHENNNNPPIIGIQGTSVTNYIYRYSNSVSLDVLKAAAVDANGNETPTSRFTTLTNPYWIMAKQFTRQTRDHLLGTATLRYQFFDWLYLQGRANMEYSTSYYEQNVPTGTLAVGAAPTGLYNGSYTSNDNSYRALNADFLLGGGHKWGDFSFDATVGGNTFPSSSQGYNVSATNFYVRDFYTLGNGVTTTSGYSLSKSTVNSLYGTAEFGYKSYLFLNITGRNDWFSVLSPTHNHYFYPSVSGSFVFSEMFKTLPSWLSFGKLRATYANVGSANGIAPYSNSLTYSISQNAFNGVPVGSINNTTTPNPDIKPYSVKEKEVGLELHMFDSRVNLDVAAYDKRTTNQILSVAISNSSGYTGTIVNLGKLQNRGMEFLLDLVPVKRSNFTWRSAFNTAYNTSKVLALANGQNQLTLGTGEFFGSIVDQVGLPLNQIQGATYKRDAGGNIIVSGGKPVASTSPKLFGSALPKTTGGWVNTFTYKKLTLMAHIDYKFGGKVLSSSNLNFLREGLSKESLVGREGGVKFNAVNADGSPNTTAVNAEDFYANYRSQGILDPFIYKSDFIKLRNLSLSYDFSKMVKTKFIKGLVLSAVCHNVLIIKKYLANLDPEAIQSSGDILTGYEQGSLPTTRTYGFNLNVKL</sequence>
<dbReference type="InterPro" id="IPR012910">
    <property type="entry name" value="Plug_dom"/>
</dbReference>
<evidence type="ECO:0000259" key="8">
    <source>
        <dbReference type="Pfam" id="PF07715"/>
    </source>
</evidence>
<dbReference type="Pfam" id="PF07715">
    <property type="entry name" value="Plug"/>
    <property type="match status" value="1"/>
</dbReference>
<comment type="similarity">
    <text evidence="7">Belongs to the TonB-dependent receptor family.</text>
</comment>
<keyword evidence="2 7" id="KW-0813">Transport</keyword>
<dbReference type="SUPFAM" id="SSF49464">
    <property type="entry name" value="Carboxypeptidase regulatory domain-like"/>
    <property type="match status" value="1"/>
</dbReference>
<evidence type="ECO:0000256" key="2">
    <source>
        <dbReference type="ARBA" id="ARBA00022448"/>
    </source>
</evidence>
<evidence type="ECO:0000256" key="7">
    <source>
        <dbReference type="PROSITE-ProRule" id="PRU01360"/>
    </source>
</evidence>
<dbReference type="Gene3D" id="2.170.130.10">
    <property type="entry name" value="TonB-dependent receptor, plug domain"/>
    <property type="match status" value="1"/>
</dbReference>
<dbReference type="RefSeq" id="WP_245129018.1">
    <property type="nucleotide sequence ID" value="NZ_JALJEJ010000002.1"/>
</dbReference>
<organism evidence="9 10">
    <name type="scientific">Mucilaginibacter straminoryzae</name>
    <dbReference type="NCBI Taxonomy" id="2932774"/>
    <lineage>
        <taxon>Bacteria</taxon>
        <taxon>Pseudomonadati</taxon>
        <taxon>Bacteroidota</taxon>
        <taxon>Sphingobacteriia</taxon>
        <taxon>Sphingobacteriales</taxon>
        <taxon>Sphingobacteriaceae</taxon>
        <taxon>Mucilaginibacter</taxon>
    </lineage>
</organism>
<dbReference type="NCBIfam" id="TIGR04057">
    <property type="entry name" value="SusC_RagA_signa"/>
    <property type="match status" value="1"/>
</dbReference>
<feature type="domain" description="TonB-dependent receptor plug" evidence="8">
    <location>
        <begin position="146"/>
        <end position="262"/>
    </location>
</feature>
<dbReference type="InterPro" id="IPR036942">
    <property type="entry name" value="Beta-barrel_TonB_sf"/>
</dbReference>
<keyword evidence="10" id="KW-1185">Reference proteome</keyword>
<keyword evidence="6 7" id="KW-0998">Cell outer membrane</keyword>
<reference evidence="9" key="1">
    <citation type="submission" date="2022-04" db="EMBL/GenBank/DDBJ databases">
        <title>Mucilaginibacter sp. RS28 isolated from freshwater.</title>
        <authorList>
            <person name="Ko S.-R."/>
        </authorList>
    </citation>
    <scope>NUCLEOTIDE SEQUENCE</scope>
    <source>
        <strain evidence="9">RS28</strain>
    </source>
</reference>
<dbReference type="InterPro" id="IPR037066">
    <property type="entry name" value="Plug_dom_sf"/>
</dbReference>
<gene>
    <name evidence="9" type="ORF">MUY27_05685</name>
</gene>
<dbReference type="NCBIfam" id="TIGR04056">
    <property type="entry name" value="OMP_RagA_SusC"/>
    <property type="match status" value="1"/>
</dbReference>
<comment type="caution">
    <text evidence="9">The sequence shown here is derived from an EMBL/GenBank/DDBJ whole genome shotgun (WGS) entry which is preliminary data.</text>
</comment>
<dbReference type="InterPro" id="IPR023997">
    <property type="entry name" value="TonB-dep_OMP_SusC/RagA_CS"/>
</dbReference>
<dbReference type="GO" id="GO:0009279">
    <property type="term" value="C:cell outer membrane"/>
    <property type="evidence" value="ECO:0007669"/>
    <property type="project" value="UniProtKB-SubCell"/>
</dbReference>
<keyword evidence="3 7" id="KW-1134">Transmembrane beta strand</keyword>
<dbReference type="AlphaFoldDB" id="A0A9X2B827"/>
<evidence type="ECO:0000313" key="9">
    <source>
        <dbReference type="EMBL" id="MCJ8209189.1"/>
    </source>
</evidence>
<evidence type="ECO:0000313" key="10">
    <source>
        <dbReference type="Proteomes" id="UP001139450"/>
    </source>
</evidence>